<dbReference type="AlphaFoldDB" id="A0A1X7JK01"/>
<keyword evidence="3" id="KW-1185">Reference proteome</keyword>
<dbReference type="EMBL" id="FXBB01000013">
    <property type="protein sequence ID" value="SMG28315.1"/>
    <property type="molecule type" value="Genomic_DNA"/>
</dbReference>
<organism evidence="2 3">
    <name type="scientific">Dethiosulfovibrio salsuginis</name>
    <dbReference type="NCBI Taxonomy" id="561720"/>
    <lineage>
        <taxon>Bacteria</taxon>
        <taxon>Thermotogati</taxon>
        <taxon>Synergistota</taxon>
        <taxon>Synergistia</taxon>
        <taxon>Synergistales</taxon>
        <taxon>Dethiosulfovibrionaceae</taxon>
        <taxon>Dethiosulfovibrio</taxon>
    </lineage>
</organism>
<dbReference type="STRING" id="561720.SAMN06275492_1131"/>
<evidence type="ECO:0000313" key="2">
    <source>
        <dbReference type="EMBL" id="SMG28315.1"/>
    </source>
</evidence>
<dbReference type="RefSeq" id="WP_085544481.1">
    <property type="nucleotide sequence ID" value="NZ_FXBB01000013.1"/>
</dbReference>
<accession>A0A1X7JK01</accession>
<sequence>MLVRLNRFLLGSIAALLLSTGAFAYGNYPVLITRADYDDGHTAPDPSDNGTYFLTADGYPVVRDSRGDWLYMVNNSPMVLMPFGDGYMWAPAAGPAVAVVQVVQANPVSGQGSMRVEPSWYTYSLPNNP</sequence>
<gene>
    <name evidence="2" type="ORF">SAMN06275492_1131</name>
</gene>
<proteinExistence type="predicted"/>
<evidence type="ECO:0000256" key="1">
    <source>
        <dbReference type="SAM" id="SignalP"/>
    </source>
</evidence>
<evidence type="ECO:0000313" key="3">
    <source>
        <dbReference type="Proteomes" id="UP000193355"/>
    </source>
</evidence>
<name>A0A1X7JK01_9BACT</name>
<dbReference type="OrthoDB" id="9956913at2"/>
<reference evidence="3" key="1">
    <citation type="submission" date="2017-04" db="EMBL/GenBank/DDBJ databases">
        <authorList>
            <person name="Varghese N."/>
            <person name="Submissions S."/>
        </authorList>
    </citation>
    <scope>NUCLEOTIDE SEQUENCE [LARGE SCALE GENOMIC DNA]</scope>
    <source>
        <strain evidence="3">USBA 82</strain>
    </source>
</reference>
<keyword evidence="1" id="KW-0732">Signal</keyword>
<feature type="signal peptide" evidence="1">
    <location>
        <begin position="1"/>
        <end position="24"/>
    </location>
</feature>
<protein>
    <submittedName>
        <fullName evidence="2">Uncharacterized protein</fullName>
    </submittedName>
</protein>
<feature type="chain" id="PRO_5013344550" evidence="1">
    <location>
        <begin position="25"/>
        <end position="129"/>
    </location>
</feature>
<dbReference type="Proteomes" id="UP000193355">
    <property type="component" value="Unassembled WGS sequence"/>
</dbReference>